<evidence type="ECO:0008006" key="3">
    <source>
        <dbReference type="Google" id="ProtNLM"/>
    </source>
</evidence>
<evidence type="ECO:0000313" key="1">
    <source>
        <dbReference type="EMBL" id="BDU02089.1"/>
    </source>
</evidence>
<name>A0ABN6UA07_9NOCA</name>
<protein>
    <recommendedName>
        <fullName evidence="3">Cytochrome P450</fullName>
    </recommendedName>
</protein>
<sequence>MTDVFDARFARNPWPTLERLRTTGDGIHRVRTPDGPPAWLVTRYHDVRAGLLDRRLSTQARYAKGDDYRASRCRHRWTRCSRPLRPTTHACAVW</sequence>
<proteinExistence type="predicted"/>
<dbReference type="Proteomes" id="UP001317870">
    <property type="component" value="Chromosome"/>
</dbReference>
<gene>
    <name evidence="1" type="ORF">IFM12276_51170</name>
</gene>
<keyword evidence="2" id="KW-1185">Reference proteome</keyword>
<dbReference type="RefSeq" id="WP_281875175.1">
    <property type="nucleotide sequence ID" value="NZ_AP026978.1"/>
</dbReference>
<dbReference type="InterPro" id="IPR036396">
    <property type="entry name" value="Cyt_P450_sf"/>
</dbReference>
<reference evidence="1 2" key="1">
    <citation type="submission" date="2022-11" db="EMBL/GenBank/DDBJ databases">
        <title>Genome Sequencing of Nocardia sp. ON39_IFM12276 and assembly.</title>
        <authorList>
            <person name="Shimojima M."/>
            <person name="Toyokawa M."/>
            <person name="Uesaka K."/>
        </authorList>
    </citation>
    <scope>NUCLEOTIDE SEQUENCE [LARGE SCALE GENOMIC DNA]</scope>
    <source>
        <strain evidence="1 2">IFM 12276</strain>
    </source>
</reference>
<dbReference type="Gene3D" id="3.30.43.20">
    <property type="match status" value="1"/>
</dbReference>
<organism evidence="1 2">
    <name type="scientific">Nocardia sputorum</name>
    <dbReference type="NCBI Taxonomy" id="2984338"/>
    <lineage>
        <taxon>Bacteria</taxon>
        <taxon>Bacillati</taxon>
        <taxon>Actinomycetota</taxon>
        <taxon>Actinomycetes</taxon>
        <taxon>Mycobacteriales</taxon>
        <taxon>Nocardiaceae</taxon>
        <taxon>Nocardia</taxon>
    </lineage>
</organism>
<accession>A0ABN6UA07</accession>
<evidence type="ECO:0000313" key="2">
    <source>
        <dbReference type="Proteomes" id="UP001317870"/>
    </source>
</evidence>
<dbReference type="SUPFAM" id="SSF48264">
    <property type="entry name" value="Cytochrome P450"/>
    <property type="match status" value="1"/>
</dbReference>
<dbReference type="EMBL" id="AP026978">
    <property type="protein sequence ID" value="BDU02089.1"/>
    <property type="molecule type" value="Genomic_DNA"/>
</dbReference>